<name>A0AAF0BU12_9ACTN</name>
<dbReference type="EMBL" id="CP116942">
    <property type="protein sequence ID" value="WCO65528.1"/>
    <property type="molecule type" value="Genomic_DNA"/>
</dbReference>
<feature type="signal peptide" evidence="2">
    <location>
        <begin position="1"/>
        <end position="29"/>
    </location>
</feature>
<dbReference type="Pfam" id="PF24837">
    <property type="entry name" value="AMIN-like"/>
    <property type="match status" value="1"/>
</dbReference>
<protein>
    <recommendedName>
        <fullName evidence="3">AMIN-like domain-containing protein</fullName>
    </recommendedName>
</protein>
<evidence type="ECO:0000313" key="5">
    <source>
        <dbReference type="Proteomes" id="UP001216390"/>
    </source>
</evidence>
<keyword evidence="2" id="KW-0732">Signal</keyword>
<evidence type="ECO:0000256" key="1">
    <source>
        <dbReference type="SAM" id="MobiDB-lite"/>
    </source>
</evidence>
<feature type="region of interest" description="Disordered" evidence="1">
    <location>
        <begin position="29"/>
        <end position="105"/>
    </location>
</feature>
<sequence length="233" mass="23601">MTHHHLRRRHRLAALLLVPAVVLTLGACGSDDEDGDGASATTASTVAETTSELDTSTTTTTGAPSTTTTTTTAPGGSPTTSTTVPAFGGDTAPKAGEADGEGTAPLVDVRTGRHPGFDRVVLEFAGGVQPGWDVQWVEGPVTESGSGREVEVDGPALLRIHVAPASGYDLEAGEATFAAERVAGPGGGPVHEVVRAGDFEADLVWVVGAEAETPFTVTTLPSPSRLVVDVAAP</sequence>
<dbReference type="KEGG" id="ima:PO878_13575"/>
<accession>A0AAF0BU12</accession>
<dbReference type="Proteomes" id="UP001216390">
    <property type="component" value="Chromosome"/>
</dbReference>
<organism evidence="4 5">
    <name type="scientific">Iamia majanohamensis</name>
    <dbReference type="NCBI Taxonomy" id="467976"/>
    <lineage>
        <taxon>Bacteria</taxon>
        <taxon>Bacillati</taxon>
        <taxon>Actinomycetota</taxon>
        <taxon>Acidimicrobiia</taxon>
        <taxon>Acidimicrobiales</taxon>
        <taxon>Iamiaceae</taxon>
        <taxon>Iamia</taxon>
    </lineage>
</organism>
<dbReference type="RefSeq" id="WP_272735053.1">
    <property type="nucleotide sequence ID" value="NZ_CP116942.1"/>
</dbReference>
<evidence type="ECO:0000259" key="3">
    <source>
        <dbReference type="Pfam" id="PF24837"/>
    </source>
</evidence>
<dbReference type="PROSITE" id="PS51257">
    <property type="entry name" value="PROKAR_LIPOPROTEIN"/>
    <property type="match status" value="1"/>
</dbReference>
<feature type="compositionally biased region" description="Low complexity" evidence="1">
    <location>
        <begin position="37"/>
        <end position="83"/>
    </location>
</feature>
<feature type="chain" id="PRO_5042021369" description="AMIN-like domain-containing protein" evidence="2">
    <location>
        <begin position="30"/>
        <end position="233"/>
    </location>
</feature>
<dbReference type="InterPro" id="IPR056303">
    <property type="entry name" value="AMIN-like"/>
</dbReference>
<evidence type="ECO:0000313" key="4">
    <source>
        <dbReference type="EMBL" id="WCO65528.1"/>
    </source>
</evidence>
<feature type="domain" description="AMIN-like" evidence="3">
    <location>
        <begin position="105"/>
        <end position="231"/>
    </location>
</feature>
<evidence type="ECO:0000256" key="2">
    <source>
        <dbReference type="SAM" id="SignalP"/>
    </source>
</evidence>
<reference evidence="4" key="1">
    <citation type="submission" date="2023-01" db="EMBL/GenBank/DDBJ databases">
        <title>The diversity of Class Acidimicrobiia in South China Sea sediment environments and the proposal of Iamia marina sp. nov., a novel species of the genus Iamia.</title>
        <authorList>
            <person name="He Y."/>
            <person name="Tian X."/>
        </authorList>
    </citation>
    <scope>NUCLEOTIDE SEQUENCE</scope>
    <source>
        <strain evidence="4">DSM 19957</strain>
    </source>
</reference>
<keyword evidence="5" id="KW-1185">Reference proteome</keyword>
<gene>
    <name evidence="4" type="ORF">PO878_13575</name>
</gene>
<proteinExistence type="predicted"/>
<dbReference type="AlphaFoldDB" id="A0AAF0BU12"/>